<comment type="caution">
    <text evidence="2">The sequence shown here is derived from an EMBL/GenBank/DDBJ whole genome shotgun (WGS) entry which is preliminary data.</text>
</comment>
<dbReference type="EMBL" id="JAUIRO010000001">
    <property type="protein sequence ID" value="KAK0733977.1"/>
    <property type="molecule type" value="Genomic_DNA"/>
</dbReference>
<gene>
    <name evidence="2" type="ORF">B0T26DRAFT_686631</name>
</gene>
<proteinExistence type="predicted"/>
<evidence type="ECO:0000313" key="3">
    <source>
        <dbReference type="Proteomes" id="UP001172101"/>
    </source>
</evidence>
<organism evidence="2 3">
    <name type="scientific">Lasiosphaeria miniovina</name>
    <dbReference type="NCBI Taxonomy" id="1954250"/>
    <lineage>
        <taxon>Eukaryota</taxon>
        <taxon>Fungi</taxon>
        <taxon>Dikarya</taxon>
        <taxon>Ascomycota</taxon>
        <taxon>Pezizomycotina</taxon>
        <taxon>Sordariomycetes</taxon>
        <taxon>Sordariomycetidae</taxon>
        <taxon>Sordariales</taxon>
        <taxon>Lasiosphaeriaceae</taxon>
        <taxon>Lasiosphaeria</taxon>
    </lineage>
</organism>
<protein>
    <submittedName>
        <fullName evidence="2">Uncharacterized protein</fullName>
    </submittedName>
</protein>
<reference evidence="2" key="1">
    <citation type="submission" date="2023-06" db="EMBL/GenBank/DDBJ databases">
        <title>Genome-scale phylogeny and comparative genomics of the fungal order Sordariales.</title>
        <authorList>
            <consortium name="Lawrence Berkeley National Laboratory"/>
            <person name="Hensen N."/>
            <person name="Bonometti L."/>
            <person name="Westerberg I."/>
            <person name="Brannstrom I.O."/>
            <person name="Guillou S."/>
            <person name="Cros-Aarteil S."/>
            <person name="Calhoun S."/>
            <person name="Haridas S."/>
            <person name="Kuo A."/>
            <person name="Mondo S."/>
            <person name="Pangilinan J."/>
            <person name="Riley R."/>
            <person name="LaButti K."/>
            <person name="Andreopoulos B."/>
            <person name="Lipzen A."/>
            <person name="Chen C."/>
            <person name="Yanf M."/>
            <person name="Daum C."/>
            <person name="Ng V."/>
            <person name="Clum A."/>
            <person name="Steindorff A."/>
            <person name="Ohm R."/>
            <person name="Martin F."/>
            <person name="Silar P."/>
            <person name="Natvig D."/>
            <person name="Lalanne C."/>
            <person name="Gautier V."/>
            <person name="Ament-velasquez S.L."/>
            <person name="Kruys A."/>
            <person name="Hutchinson M.I."/>
            <person name="Powell A.J."/>
            <person name="Barry K."/>
            <person name="Miller A.N."/>
            <person name="Grigoriev I.V."/>
            <person name="Debuchy R."/>
            <person name="Gladieux P."/>
            <person name="Thoren M.H."/>
            <person name="Johannesson H."/>
        </authorList>
    </citation>
    <scope>NUCLEOTIDE SEQUENCE</scope>
    <source>
        <strain evidence="2">SMH2392-1A</strain>
    </source>
</reference>
<dbReference type="AlphaFoldDB" id="A0AA40BGU2"/>
<name>A0AA40BGU2_9PEZI</name>
<dbReference type="RefSeq" id="XP_060302854.1">
    <property type="nucleotide sequence ID" value="XM_060440909.1"/>
</dbReference>
<dbReference type="Proteomes" id="UP001172101">
    <property type="component" value="Unassembled WGS sequence"/>
</dbReference>
<evidence type="ECO:0000256" key="1">
    <source>
        <dbReference type="SAM" id="MobiDB-lite"/>
    </source>
</evidence>
<feature type="region of interest" description="Disordered" evidence="1">
    <location>
        <begin position="1"/>
        <end position="34"/>
    </location>
</feature>
<keyword evidence="3" id="KW-1185">Reference proteome</keyword>
<evidence type="ECO:0000313" key="2">
    <source>
        <dbReference type="EMBL" id="KAK0733977.1"/>
    </source>
</evidence>
<dbReference type="GeneID" id="85324179"/>
<accession>A0AA40BGU2</accession>
<sequence>MAMAQPHYHTRLTRDLESSPKPSKHQALSHVSRRSTIPQLWEHPWLVRPKPRELALCPPTLALGEHRHETRGTMHVTANSLFLFGPKCLRPHYGHSCIC</sequence>